<accession>A0A4Q9DKE2</accession>
<keyword evidence="2" id="KW-0167">Capsid protein</keyword>
<dbReference type="AlphaFoldDB" id="A0A4Q9DKE2"/>
<feature type="compositionally biased region" description="Low complexity" evidence="1">
    <location>
        <begin position="217"/>
        <end position="254"/>
    </location>
</feature>
<organism evidence="2 3">
    <name type="scientific">Paenibacillus thalictri</name>
    <dbReference type="NCBI Taxonomy" id="2527873"/>
    <lineage>
        <taxon>Bacteria</taxon>
        <taxon>Bacillati</taxon>
        <taxon>Bacillota</taxon>
        <taxon>Bacilli</taxon>
        <taxon>Bacillales</taxon>
        <taxon>Paenibacillaceae</taxon>
        <taxon>Paenibacillus</taxon>
    </lineage>
</organism>
<dbReference type="Proteomes" id="UP000293142">
    <property type="component" value="Unassembled WGS sequence"/>
</dbReference>
<feature type="region of interest" description="Disordered" evidence="1">
    <location>
        <begin position="119"/>
        <end position="150"/>
    </location>
</feature>
<name>A0A4Q9DKE2_9BACL</name>
<feature type="compositionally biased region" description="Low complexity" evidence="1">
    <location>
        <begin position="164"/>
        <end position="180"/>
    </location>
</feature>
<dbReference type="InterPro" id="IPR012851">
    <property type="entry name" value="Spore_coat_CotF-like"/>
</dbReference>
<sequence>MYQQQNAMNRQQFGQQSQLQDQDHANFVLAELKRVAREYTTATLEASTPVVHQTFHSLLQKTLQDQSHIYGMISQASSYGEVKTASQQEVQQELQKQVQKTEQLQMLVQNGLQTANQQQGANSQAYQQQGAQQQNASFSQTNASPSFGGSSAASTYLPNYNQGSQGYGSASGQSYGQTASHQPQFTASAAQPTTMYAGSSQAQNQNHTVSTGSSYNAASSRPSTGSSYTSMSASSADQWNSSGNSASGEASSASHNTKYMF</sequence>
<protein>
    <submittedName>
        <fullName evidence="2">Spore coat protein</fullName>
    </submittedName>
</protein>
<gene>
    <name evidence="2" type="ORF">EYB31_27985</name>
</gene>
<feature type="region of interest" description="Disordered" evidence="1">
    <location>
        <begin position="164"/>
        <end position="261"/>
    </location>
</feature>
<keyword evidence="3" id="KW-1185">Reference proteome</keyword>
<dbReference type="EMBL" id="SIRE01000022">
    <property type="protein sequence ID" value="TBL73070.1"/>
    <property type="molecule type" value="Genomic_DNA"/>
</dbReference>
<dbReference type="RefSeq" id="WP_131016786.1">
    <property type="nucleotide sequence ID" value="NZ_SIRE01000022.1"/>
</dbReference>
<proteinExistence type="predicted"/>
<evidence type="ECO:0000313" key="2">
    <source>
        <dbReference type="EMBL" id="TBL73070.1"/>
    </source>
</evidence>
<dbReference type="OrthoDB" id="2382401at2"/>
<evidence type="ECO:0000256" key="1">
    <source>
        <dbReference type="SAM" id="MobiDB-lite"/>
    </source>
</evidence>
<evidence type="ECO:0000313" key="3">
    <source>
        <dbReference type="Proteomes" id="UP000293142"/>
    </source>
</evidence>
<feature type="compositionally biased region" description="Polar residues" evidence="1">
    <location>
        <begin position="181"/>
        <end position="216"/>
    </location>
</feature>
<reference evidence="2 3" key="1">
    <citation type="submission" date="2019-02" db="EMBL/GenBank/DDBJ databases">
        <title>Paenibacillus sp. nov., isolated from surface-sterilized tissue of Thalictrum simplex L.</title>
        <authorList>
            <person name="Tuo L."/>
        </authorList>
    </citation>
    <scope>NUCLEOTIDE SEQUENCE [LARGE SCALE GENOMIC DNA]</scope>
    <source>
        <strain evidence="2 3">N2SHLJ1</strain>
    </source>
</reference>
<keyword evidence="2" id="KW-0946">Virion</keyword>
<dbReference type="Pfam" id="PF07875">
    <property type="entry name" value="Coat_F"/>
    <property type="match status" value="1"/>
</dbReference>
<comment type="caution">
    <text evidence="2">The sequence shown here is derived from an EMBL/GenBank/DDBJ whole genome shotgun (WGS) entry which is preliminary data.</text>
</comment>